<accession>A0A6C0CHW4</accession>
<dbReference type="EMBL" id="MN739427">
    <property type="protein sequence ID" value="QHT04366.1"/>
    <property type="molecule type" value="Genomic_DNA"/>
</dbReference>
<evidence type="ECO:0000313" key="1">
    <source>
        <dbReference type="EMBL" id="QHT04366.1"/>
    </source>
</evidence>
<name>A0A6C0CHW4_9ZZZZ</name>
<evidence type="ECO:0008006" key="2">
    <source>
        <dbReference type="Google" id="ProtNLM"/>
    </source>
</evidence>
<dbReference type="InterPro" id="IPR036869">
    <property type="entry name" value="J_dom_sf"/>
</dbReference>
<dbReference type="SUPFAM" id="SSF46565">
    <property type="entry name" value="Chaperone J-domain"/>
    <property type="match status" value="1"/>
</dbReference>
<sequence>MDGLDLNIHNYELNDLLNLFKIPFQFGEKELKEAKKIVLKTHPDKSGLAKEYFLFFSQAYKYLLKIHQLRQSSTTTNTEYQKDDMWGNEHSVLIDGKIKSMDQEEYSDWFNKTFEKMKVNDNDIETGYGDWLKSDEDLNTSTAQNSGEMNEYIQNKKNQMRSLVLHKEFGDTDSGGHYDLLRDTPDSYGSGMFDKLQYEDLKKAHVESVIPVTEEDFNNRKKYGNIDELNRERTQDIAVKGKQWFSSHESKLKSLKSDDEDINIQRAYKLMNQDEQIRSNYEQFWSDLKRIKN</sequence>
<organism evidence="1">
    <name type="scientific">viral metagenome</name>
    <dbReference type="NCBI Taxonomy" id="1070528"/>
    <lineage>
        <taxon>unclassified sequences</taxon>
        <taxon>metagenomes</taxon>
        <taxon>organismal metagenomes</taxon>
    </lineage>
</organism>
<reference evidence="1" key="1">
    <citation type="journal article" date="2020" name="Nature">
        <title>Giant virus diversity and host interactions through global metagenomics.</title>
        <authorList>
            <person name="Schulz F."/>
            <person name="Roux S."/>
            <person name="Paez-Espino D."/>
            <person name="Jungbluth S."/>
            <person name="Walsh D.A."/>
            <person name="Denef V.J."/>
            <person name="McMahon K.D."/>
            <person name="Konstantinidis K.T."/>
            <person name="Eloe-Fadrosh E.A."/>
            <person name="Kyrpides N.C."/>
            <person name="Woyke T."/>
        </authorList>
    </citation>
    <scope>NUCLEOTIDE SEQUENCE</scope>
    <source>
        <strain evidence="1">GVMAG-M-3300021185-45</strain>
    </source>
</reference>
<dbReference type="AlphaFoldDB" id="A0A6C0CHW4"/>
<protein>
    <recommendedName>
        <fullName evidence="2">J domain-containing protein</fullName>
    </recommendedName>
</protein>
<proteinExistence type="predicted"/>